<dbReference type="RefSeq" id="WP_038148088.1">
    <property type="nucleotide sequence ID" value="NZ_AQRC01000015.1"/>
</dbReference>
<dbReference type="Proteomes" id="UP000028607">
    <property type="component" value="Unassembled WGS sequence"/>
</dbReference>
<dbReference type="PROSITE" id="PS51186">
    <property type="entry name" value="GNAT"/>
    <property type="match status" value="1"/>
</dbReference>
<dbReference type="InterPro" id="IPR016181">
    <property type="entry name" value="Acyl_CoA_acyltransferase"/>
</dbReference>
<dbReference type="OrthoDB" id="9804153at2"/>
<reference evidence="2 3" key="2">
    <citation type="journal article" date="2015" name="Antonie Van Leeuwenhoek">
        <title>Thioclava indica sp. nov., isolated from surface seawater of the Indian Ocean.</title>
        <authorList>
            <person name="Liu Y."/>
            <person name="Lai Q."/>
            <person name="Du J."/>
            <person name="Xu H."/>
            <person name="Jiang L."/>
            <person name="Shao Z."/>
        </authorList>
    </citation>
    <scope>NUCLEOTIDE SEQUENCE [LARGE SCALE GENOMIC DNA]</scope>
    <source>
        <strain evidence="2 3">13D2W-2</strain>
    </source>
</reference>
<gene>
    <name evidence="2" type="ORF">DW2_15945</name>
</gene>
<evidence type="ECO:0000313" key="2">
    <source>
        <dbReference type="EMBL" id="KFE33735.1"/>
    </source>
</evidence>
<keyword evidence="3" id="KW-1185">Reference proteome</keyword>
<name>A0A085TSN8_9RHOB</name>
<evidence type="ECO:0000259" key="1">
    <source>
        <dbReference type="PROSITE" id="PS51186"/>
    </source>
</evidence>
<feature type="domain" description="N-acetyltransferase" evidence="1">
    <location>
        <begin position="9"/>
        <end position="161"/>
    </location>
</feature>
<comment type="caution">
    <text evidence="2">The sequence shown here is derived from an EMBL/GenBank/DDBJ whole genome shotgun (WGS) entry which is preliminary data.</text>
</comment>
<dbReference type="GO" id="GO:0016747">
    <property type="term" value="F:acyltransferase activity, transferring groups other than amino-acyl groups"/>
    <property type="evidence" value="ECO:0007669"/>
    <property type="project" value="InterPro"/>
</dbReference>
<dbReference type="eggNOG" id="COG1670">
    <property type="taxonomic scope" value="Bacteria"/>
</dbReference>
<dbReference type="InterPro" id="IPR051531">
    <property type="entry name" value="N-acetyltransferase"/>
</dbReference>
<dbReference type="Gene3D" id="3.40.630.30">
    <property type="match status" value="1"/>
</dbReference>
<reference evidence="3" key="1">
    <citation type="submission" date="2013-04" db="EMBL/GenBank/DDBJ databases">
        <title>Thioclava sp. 13D2W-2 Genome Sequencing.</title>
        <authorList>
            <person name="Lai Q."/>
            <person name="Li G."/>
            <person name="Shao Z."/>
        </authorList>
    </citation>
    <scope>NUCLEOTIDE SEQUENCE [LARGE SCALE GENOMIC DNA]</scope>
    <source>
        <strain evidence="3">13D2W-2</strain>
    </source>
</reference>
<dbReference type="AlphaFoldDB" id="A0A085TSN8"/>
<proteinExistence type="predicted"/>
<evidence type="ECO:0000313" key="3">
    <source>
        <dbReference type="Proteomes" id="UP000028607"/>
    </source>
</evidence>
<dbReference type="PATRIC" id="fig|1317124.6.peg.3209"/>
<dbReference type="SUPFAM" id="SSF55729">
    <property type="entry name" value="Acyl-CoA N-acyltransferases (Nat)"/>
    <property type="match status" value="1"/>
</dbReference>
<dbReference type="EMBL" id="AQRC01000015">
    <property type="protein sequence ID" value="KFE33735.1"/>
    <property type="molecule type" value="Genomic_DNA"/>
</dbReference>
<protein>
    <submittedName>
        <fullName evidence="2">GNAT family acetyltransferase</fullName>
    </submittedName>
</protein>
<organism evidence="2 3">
    <name type="scientific">Thioclava atlantica</name>
    <dbReference type="NCBI Taxonomy" id="1317124"/>
    <lineage>
        <taxon>Bacteria</taxon>
        <taxon>Pseudomonadati</taxon>
        <taxon>Pseudomonadota</taxon>
        <taxon>Alphaproteobacteria</taxon>
        <taxon>Rhodobacterales</taxon>
        <taxon>Paracoccaceae</taxon>
        <taxon>Thioclava</taxon>
    </lineage>
</organism>
<accession>A0A085TSN8</accession>
<sequence>MERIATDRLILRPVELTDAAAIASAADDFEVARWLARMPHPYGRSDAEEFLQANLENAGRVWIIEISDGLAGVIGTVGEFGYWLARPFWGKGFATEAGRAVLAACFADPARASLRAGYFLGNARSCRVLEKLGFRETGRSRQFCRALDAEADHVDMVLTRAEFAPQP</sequence>
<dbReference type="PANTHER" id="PTHR43792">
    <property type="entry name" value="GNAT FAMILY, PUTATIVE (AFU_ORTHOLOGUE AFUA_3G00765)-RELATED-RELATED"/>
    <property type="match status" value="1"/>
</dbReference>
<keyword evidence="2" id="KW-0808">Transferase</keyword>
<dbReference type="InterPro" id="IPR000182">
    <property type="entry name" value="GNAT_dom"/>
</dbReference>
<dbReference type="STRING" id="1317124.DW2_15945"/>
<dbReference type="Pfam" id="PF13302">
    <property type="entry name" value="Acetyltransf_3"/>
    <property type="match status" value="1"/>
</dbReference>